<evidence type="ECO:0000313" key="1">
    <source>
        <dbReference type="EMBL" id="CAG8449188.1"/>
    </source>
</evidence>
<name>A0A9N8VDF2_9GLOM</name>
<evidence type="ECO:0000313" key="2">
    <source>
        <dbReference type="Proteomes" id="UP000789570"/>
    </source>
</evidence>
<sequence length="206" mass="23980">MVKNSHQLSVFLENTGLLVQELHYGPYSRFWWDFSNENNIANFPIRLGQQVKVSLNGHDFFLTVRKETGSLTLPEYYCKIGQIEVTETSLTKAISTAYAKILKNDVEFFPVMCLTGKYKIFLYAIGCSLNEKWRYAGSDFQSSIIHTFEKKQGIFVSRIENNKYIVKIYQNFQLKKRFIGISPDDVWKKVEQIQKYNGTQLFGLII</sequence>
<proteinExistence type="predicted"/>
<organism evidence="1 2">
    <name type="scientific">Funneliformis caledonium</name>
    <dbReference type="NCBI Taxonomy" id="1117310"/>
    <lineage>
        <taxon>Eukaryota</taxon>
        <taxon>Fungi</taxon>
        <taxon>Fungi incertae sedis</taxon>
        <taxon>Mucoromycota</taxon>
        <taxon>Glomeromycotina</taxon>
        <taxon>Glomeromycetes</taxon>
        <taxon>Glomerales</taxon>
        <taxon>Glomeraceae</taxon>
        <taxon>Funneliformis</taxon>
    </lineage>
</organism>
<accession>A0A9N8VDF2</accession>
<keyword evidence="2" id="KW-1185">Reference proteome</keyword>
<protein>
    <submittedName>
        <fullName evidence="1">10055_t:CDS:1</fullName>
    </submittedName>
</protein>
<dbReference type="EMBL" id="CAJVPQ010000132">
    <property type="protein sequence ID" value="CAG8449188.1"/>
    <property type="molecule type" value="Genomic_DNA"/>
</dbReference>
<comment type="caution">
    <text evidence="1">The sequence shown here is derived from an EMBL/GenBank/DDBJ whole genome shotgun (WGS) entry which is preliminary data.</text>
</comment>
<reference evidence="1" key="1">
    <citation type="submission" date="2021-06" db="EMBL/GenBank/DDBJ databases">
        <authorList>
            <person name="Kallberg Y."/>
            <person name="Tangrot J."/>
            <person name="Rosling A."/>
        </authorList>
    </citation>
    <scope>NUCLEOTIDE SEQUENCE</scope>
    <source>
        <strain evidence="1">UK204</strain>
    </source>
</reference>
<dbReference type="AlphaFoldDB" id="A0A9N8VDF2"/>
<gene>
    <name evidence="1" type="ORF">FCALED_LOCUS1114</name>
</gene>
<dbReference type="OrthoDB" id="2357894at2759"/>
<dbReference type="Proteomes" id="UP000789570">
    <property type="component" value="Unassembled WGS sequence"/>
</dbReference>